<feature type="region of interest" description="Disordered" evidence="1">
    <location>
        <begin position="100"/>
        <end position="138"/>
    </location>
</feature>
<gene>
    <name evidence="4" type="ORF">E8E13_000034</name>
</gene>
<dbReference type="OrthoDB" id="5215637at2759"/>
<dbReference type="Proteomes" id="UP000801428">
    <property type="component" value="Unassembled WGS sequence"/>
</dbReference>
<evidence type="ECO:0000256" key="3">
    <source>
        <dbReference type="SAM" id="SignalP"/>
    </source>
</evidence>
<keyword evidence="2" id="KW-0472">Membrane</keyword>
<name>A0A9P4THB2_CURKU</name>
<evidence type="ECO:0000313" key="4">
    <source>
        <dbReference type="EMBL" id="KAF3004021.1"/>
    </source>
</evidence>
<keyword evidence="5" id="KW-1185">Reference proteome</keyword>
<reference evidence="4" key="1">
    <citation type="submission" date="2019-04" db="EMBL/GenBank/DDBJ databases">
        <title>Sequencing of skin fungus with MAO and IRED activity.</title>
        <authorList>
            <person name="Marsaioli A.J."/>
            <person name="Bonatto J.M.C."/>
            <person name="Reis Junior O."/>
        </authorList>
    </citation>
    <scope>NUCLEOTIDE SEQUENCE</scope>
    <source>
        <strain evidence="4">30M1</strain>
    </source>
</reference>
<proteinExistence type="predicted"/>
<keyword evidence="2" id="KW-1133">Transmembrane helix</keyword>
<feature type="transmembrane region" description="Helical" evidence="2">
    <location>
        <begin position="142"/>
        <end position="166"/>
    </location>
</feature>
<feature type="compositionally biased region" description="Basic and acidic residues" evidence="1">
    <location>
        <begin position="220"/>
        <end position="230"/>
    </location>
</feature>
<keyword evidence="2" id="KW-0812">Transmembrane</keyword>
<organism evidence="4 5">
    <name type="scientific">Curvularia kusanoi</name>
    <name type="common">Cochliobolus kusanoi</name>
    <dbReference type="NCBI Taxonomy" id="90978"/>
    <lineage>
        <taxon>Eukaryota</taxon>
        <taxon>Fungi</taxon>
        <taxon>Dikarya</taxon>
        <taxon>Ascomycota</taxon>
        <taxon>Pezizomycotina</taxon>
        <taxon>Dothideomycetes</taxon>
        <taxon>Pleosporomycetidae</taxon>
        <taxon>Pleosporales</taxon>
        <taxon>Pleosporineae</taxon>
        <taxon>Pleosporaceae</taxon>
        <taxon>Curvularia</taxon>
    </lineage>
</organism>
<comment type="caution">
    <text evidence="4">The sequence shown here is derived from an EMBL/GenBank/DDBJ whole genome shotgun (WGS) entry which is preliminary data.</text>
</comment>
<protein>
    <recommendedName>
        <fullName evidence="6">Mid2 domain-containing protein</fullName>
    </recommendedName>
</protein>
<evidence type="ECO:0000313" key="5">
    <source>
        <dbReference type="Proteomes" id="UP000801428"/>
    </source>
</evidence>
<accession>A0A9P4THB2</accession>
<evidence type="ECO:0000256" key="2">
    <source>
        <dbReference type="SAM" id="Phobius"/>
    </source>
</evidence>
<feature type="signal peptide" evidence="3">
    <location>
        <begin position="1"/>
        <end position="19"/>
    </location>
</feature>
<feature type="non-terminal residue" evidence="4">
    <location>
        <position position="1"/>
    </location>
</feature>
<dbReference type="EMBL" id="SWKU01000008">
    <property type="protein sequence ID" value="KAF3004021.1"/>
    <property type="molecule type" value="Genomic_DNA"/>
</dbReference>
<feature type="region of interest" description="Disordered" evidence="1">
    <location>
        <begin position="208"/>
        <end position="243"/>
    </location>
</feature>
<evidence type="ECO:0000256" key="1">
    <source>
        <dbReference type="SAM" id="MobiDB-lite"/>
    </source>
</evidence>
<sequence length="243" mass="25054">MYALARLAAAVACTATVLATGCYYPNGNQSPGTDVDNNGTPVYSCNSTSTDSYCCYDGCDCQANSGFEIFTFAQSPADVYTVTIIGESFVQTHTSAASSATQTSNIVTTETPSAASSTSTSGAAATSTSSSTAKESKGTNTVALGVGLGVGIGVAALLGIGVFFFCRRRKNRKPYAPPSQLSTDEYVLSPHHPSTKYAYTAEAKGSLAPTAITTTPQTHEMGDERSEKLVELPANEPSAQSSA</sequence>
<feature type="chain" id="PRO_5040214821" description="Mid2 domain-containing protein" evidence="3">
    <location>
        <begin position="20"/>
        <end position="243"/>
    </location>
</feature>
<dbReference type="PROSITE" id="PS51257">
    <property type="entry name" value="PROKAR_LIPOPROTEIN"/>
    <property type="match status" value="1"/>
</dbReference>
<evidence type="ECO:0008006" key="6">
    <source>
        <dbReference type="Google" id="ProtNLM"/>
    </source>
</evidence>
<keyword evidence="3" id="KW-0732">Signal</keyword>
<dbReference type="AlphaFoldDB" id="A0A9P4THB2"/>